<dbReference type="EMBL" id="LXIE01000033">
    <property type="protein sequence ID" value="OAD90720.1"/>
    <property type="molecule type" value="Genomic_DNA"/>
</dbReference>
<organism evidence="8 9">
    <name type="scientific">Aequorivita soesokkakensis</name>
    <dbReference type="NCBI Taxonomy" id="1385699"/>
    <lineage>
        <taxon>Bacteria</taxon>
        <taxon>Pseudomonadati</taxon>
        <taxon>Bacteroidota</taxon>
        <taxon>Flavobacteriia</taxon>
        <taxon>Flavobacteriales</taxon>
        <taxon>Flavobacteriaceae</taxon>
        <taxon>Aequorivita</taxon>
    </lineage>
</organism>
<dbReference type="RefSeq" id="WP_068762491.1">
    <property type="nucleotide sequence ID" value="NZ_LXIE01000033.1"/>
</dbReference>
<evidence type="ECO:0000313" key="9">
    <source>
        <dbReference type="Proteomes" id="UP000077552"/>
    </source>
</evidence>
<comment type="similarity">
    <text evidence="2">Belongs to the DoxX family.</text>
</comment>
<reference evidence="8 9" key="1">
    <citation type="submission" date="2016-05" db="EMBL/GenBank/DDBJ databases">
        <title>Genome sequencing of Vitellibacter soesokkakensis RSSK-12.</title>
        <authorList>
            <person name="Thevarajoo S."/>
            <person name="Selvaratnam C."/>
            <person name="Goh K.M."/>
            <person name="Chan K.-G."/>
            <person name="Chong C.S."/>
        </authorList>
    </citation>
    <scope>NUCLEOTIDE SEQUENCE [LARGE SCALE GENOMIC DNA]</scope>
    <source>
        <strain evidence="8 9">RSSK-12</strain>
    </source>
</reference>
<evidence type="ECO:0000256" key="2">
    <source>
        <dbReference type="ARBA" id="ARBA00006679"/>
    </source>
</evidence>
<dbReference type="InterPro" id="IPR032808">
    <property type="entry name" value="DoxX"/>
</dbReference>
<evidence type="ECO:0000256" key="7">
    <source>
        <dbReference type="SAM" id="Phobius"/>
    </source>
</evidence>
<dbReference type="PANTHER" id="PTHR33452:SF1">
    <property type="entry name" value="INNER MEMBRANE PROTEIN YPHA-RELATED"/>
    <property type="match status" value="1"/>
</dbReference>
<evidence type="ECO:0000256" key="1">
    <source>
        <dbReference type="ARBA" id="ARBA00004651"/>
    </source>
</evidence>
<evidence type="ECO:0000256" key="5">
    <source>
        <dbReference type="ARBA" id="ARBA00022989"/>
    </source>
</evidence>
<dbReference type="InterPro" id="IPR051907">
    <property type="entry name" value="DoxX-like_oxidoreductase"/>
</dbReference>
<keyword evidence="3" id="KW-1003">Cell membrane</keyword>
<dbReference type="OrthoDB" id="280866at2"/>
<accession>A0A1A9LBS6</accession>
<dbReference type="STRING" id="1385699.A7A78_14225"/>
<keyword evidence="6 7" id="KW-0472">Membrane</keyword>
<comment type="subcellular location">
    <subcellularLocation>
        <location evidence="1">Cell membrane</location>
        <topology evidence="1">Multi-pass membrane protein</topology>
    </subcellularLocation>
</comment>
<gene>
    <name evidence="8" type="ORF">A7A78_14225</name>
</gene>
<evidence type="ECO:0000256" key="3">
    <source>
        <dbReference type="ARBA" id="ARBA00022475"/>
    </source>
</evidence>
<dbReference type="Proteomes" id="UP000077552">
    <property type="component" value="Unassembled WGS sequence"/>
</dbReference>
<proteinExistence type="inferred from homology"/>
<sequence>MNTKQHIGLLLLRVSIAFTMLIYGISKLNFGIEYINGLLEHYGLPTFLGYGVFVGEIIAPILIIIGFRTKLAGLVFAINCIVAILMDRLPDVLSLNEHGGWSIGMIFIYMIFGVALFFMGAGKYALSTNNKWD</sequence>
<feature type="transmembrane region" description="Helical" evidence="7">
    <location>
        <begin position="7"/>
        <end position="26"/>
    </location>
</feature>
<comment type="caution">
    <text evidence="8">The sequence shown here is derived from an EMBL/GenBank/DDBJ whole genome shotgun (WGS) entry which is preliminary data.</text>
</comment>
<feature type="transmembrane region" description="Helical" evidence="7">
    <location>
        <begin position="71"/>
        <end position="89"/>
    </location>
</feature>
<evidence type="ECO:0000256" key="4">
    <source>
        <dbReference type="ARBA" id="ARBA00022692"/>
    </source>
</evidence>
<keyword evidence="5 7" id="KW-1133">Transmembrane helix</keyword>
<evidence type="ECO:0000256" key="6">
    <source>
        <dbReference type="ARBA" id="ARBA00023136"/>
    </source>
</evidence>
<feature type="transmembrane region" description="Helical" evidence="7">
    <location>
        <begin position="46"/>
        <end position="64"/>
    </location>
</feature>
<dbReference type="GO" id="GO:0005886">
    <property type="term" value="C:plasma membrane"/>
    <property type="evidence" value="ECO:0007669"/>
    <property type="project" value="UniProtKB-SubCell"/>
</dbReference>
<dbReference type="AlphaFoldDB" id="A0A1A9LBS6"/>
<protein>
    <submittedName>
        <fullName evidence="8">DoxX family protein</fullName>
    </submittedName>
</protein>
<name>A0A1A9LBS6_9FLAO</name>
<keyword evidence="4 7" id="KW-0812">Transmembrane</keyword>
<dbReference type="Pfam" id="PF07681">
    <property type="entry name" value="DoxX"/>
    <property type="match status" value="1"/>
</dbReference>
<keyword evidence="9" id="KW-1185">Reference proteome</keyword>
<evidence type="ECO:0000313" key="8">
    <source>
        <dbReference type="EMBL" id="OAD90720.1"/>
    </source>
</evidence>
<feature type="transmembrane region" description="Helical" evidence="7">
    <location>
        <begin position="101"/>
        <end position="121"/>
    </location>
</feature>
<dbReference type="PANTHER" id="PTHR33452">
    <property type="entry name" value="OXIDOREDUCTASE CATD-RELATED"/>
    <property type="match status" value="1"/>
</dbReference>